<feature type="region of interest" description="Disordered" evidence="1">
    <location>
        <begin position="314"/>
        <end position="359"/>
    </location>
</feature>
<comment type="caution">
    <text evidence="2">The sequence shown here is derived from an EMBL/GenBank/DDBJ whole genome shotgun (WGS) entry which is preliminary data.</text>
</comment>
<reference evidence="2" key="1">
    <citation type="submission" date="2021-02" db="EMBL/GenBank/DDBJ databases">
        <authorList>
            <person name="Dougan E. K."/>
            <person name="Rhodes N."/>
            <person name="Thang M."/>
            <person name="Chan C."/>
        </authorList>
    </citation>
    <scope>NUCLEOTIDE SEQUENCE</scope>
</reference>
<feature type="region of interest" description="Disordered" evidence="1">
    <location>
        <begin position="2258"/>
        <end position="2308"/>
    </location>
</feature>
<name>A0A813JVB8_POLGL</name>
<feature type="compositionally biased region" description="Low complexity" evidence="1">
    <location>
        <begin position="314"/>
        <end position="351"/>
    </location>
</feature>
<feature type="region of interest" description="Disordered" evidence="1">
    <location>
        <begin position="235"/>
        <end position="274"/>
    </location>
</feature>
<feature type="compositionally biased region" description="Low complexity" evidence="1">
    <location>
        <begin position="258"/>
        <end position="274"/>
    </location>
</feature>
<gene>
    <name evidence="2" type="ORF">PGLA2088_LOCUS23915</name>
</gene>
<feature type="non-terminal residue" evidence="2">
    <location>
        <position position="1"/>
    </location>
</feature>
<feature type="region of interest" description="Disordered" evidence="1">
    <location>
        <begin position="2220"/>
        <end position="2241"/>
    </location>
</feature>
<feature type="compositionally biased region" description="Low complexity" evidence="1">
    <location>
        <begin position="2133"/>
        <end position="2146"/>
    </location>
</feature>
<dbReference type="PANTHER" id="PTHR48125:SF12">
    <property type="entry name" value="AT HOOK TRANSCRIPTION FACTOR FAMILY-RELATED"/>
    <property type="match status" value="1"/>
</dbReference>
<feature type="region of interest" description="Disordered" evidence="1">
    <location>
        <begin position="2109"/>
        <end position="2149"/>
    </location>
</feature>
<feature type="compositionally biased region" description="Basic and acidic residues" evidence="1">
    <location>
        <begin position="2220"/>
        <end position="2230"/>
    </location>
</feature>
<feature type="compositionally biased region" description="Pro residues" evidence="1">
    <location>
        <begin position="583"/>
        <end position="603"/>
    </location>
</feature>
<feature type="non-terminal residue" evidence="2">
    <location>
        <position position="2308"/>
    </location>
</feature>
<accession>A0A813JVB8</accession>
<evidence type="ECO:0000313" key="3">
    <source>
        <dbReference type="Proteomes" id="UP000626109"/>
    </source>
</evidence>
<feature type="region of interest" description="Disordered" evidence="1">
    <location>
        <begin position="30"/>
        <end position="61"/>
    </location>
</feature>
<dbReference type="EMBL" id="CAJNNW010026305">
    <property type="protein sequence ID" value="CAE8684348.1"/>
    <property type="molecule type" value="Genomic_DNA"/>
</dbReference>
<evidence type="ECO:0000313" key="2">
    <source>
        <dbReference type="EMBL" id="CAE8684348.1"/>
    </source>
</evidence>
<feature type="compositionally biased region" description="Low complexity" evidence="1">
    <location>
        <begin position="235"/>
        <end position="250"/>
    </location>
</feature>
<dbReference type="PANTHER" id="PTHR48125">
    <property type="entry name" value="LP07818P1"/>
    <property type="match status" value="1"/>
</dbReference>
<feature type="compositionally biased region" description="Pro residues" evidence="1">
    <location>
        <begin position="730"/>
        <end position="745"/>
    </location>
</feature>
<feature type="region of interest" description="Disordered" evidence="1">
    <location>
        <begin position="712"/>
        <end position="752"/>
    </location>
</feature>
<evidence type="ECO:0000256" key="1">
    <source>
        <dbReference type="SAM" id="MobiDB-lite"/>
    </source>
</evidence>
<feature type="region of interest" description="Disordered" evidence="1">
    <location>
        <begin position="125"/>
        <end position="150"/>
    </location>
</feature>
<dbReference type="Proteomes" id="UP000626109">
    <property type="component" value="Unassembled WGS sequence"/>
</dbReference>
<proteinExistence type="predicted"/>
<organism evidence="2 3">
    <name type="scientific">Polarella glacialis</name>
    <name type="common">Dinoflagellate</name>
    <dbReference type="NCBI Taxonomy" id="89957"/>
    <lineage>
        <taxon>Eukaryota</taxon>
        <taxon>Sar</taxon>
        <taxon>Alveolata</taxon>
        <taxon>Dinophyceae</taxon>
        <taxon>Suessiales</taxon>
        <taxon>Suessiaceae</taxon>
        <taxon>Polarella</taxon>
    </lineage>
</organism>
<sequence length="2308" mass="251521">VSTTSSSSSTATSSGMTTWTAITTVTASTTSSSSSTTTSSGMPTWTTTTSFSSGTSSTSTTTSLTSTAIRTSISNSSVGTSTRTTSTDITTTHTSTAITTSATTVTNTVSATSSTVTATSTTVSTTQSSTGTTVTVSTTSSSSSTTTSSGMTTWTAITTVTVSTTSSSSSTATSSGMTTWNTTTTVTVSTISSSSSTTTSSGMTTWTTTATVTASTTSSSSSTTTSSGMTTWTTTTSFSSGTSSTSTTTSLNSTAPKTSTSNSSIGTSTRTTATDITTTHASTAITPFATTVTNTVPATSSTVTATSTTVSTTLSTTSTTSSSTATSTTSSTTSTSSSTTSSTTWSTTSTTMPYNLTGPGRNALSLAGGTAMAMPLAEAPTSEISAGSLAILGGVMLLCCFASSLAVLLKFCGARICRRSTGKVEQAPADEDGKGEVKAAWCPQGHEELRRAGEDLLQDLQTMFGSQSPKNWGGVSTGFSPVLPATGPGALESQLDKVLQAWHARQVEACKDVDSITPKLLRMLADISQIVVEDSLELETPDPPISLARCCSTISLSRVRQVEDAWRELLHDLFGSQPQEQDPLPPPSEQLPPPLPEPVPQAPWWPNGFEDVGEAGTKLLDEVEQLVRSQSFTACDLDGLLSLWKEAQFVAGEDAASITPSLLDKLAAVAKILIAAGVESANGELSMDAFGQLRENTEDAWRQLLEETLAREQQEQEEVEAPLPLSDQQPLPPCEPPPSSRPPWWPDGFEDLGRAGEKLLNDLEQLVKDSSESDKAGSSEQLPRLQRDVDNLLQDWQKEQATADENVESVTPSLLKKLADVAQILIPDCFEPGNGDVSMERFSQQRAGTEDAWRQLLKDTSAEEAQQQQQQWWPIGKEELGEAGEELLQELASLLESRRGRQRAVSGSKKIPSLNAELGDLLENWRKHKLMSAMDLDITDPVLRSLAGEAQDAVLSLKAKAAKADGGNDEALDIPDIRRAWRQRLAAAQNESAWAMGDAAVAESAPQPEVQWWPEGQVEFQKAGQDLMVELEQLFTSHTWRDPSLDAKGNKKSLRAELDSMLNGWQQRQLADGENVDDVTASFMRGMADGVKEAVRSHKGIPQDFKEFRPVLEEAWRKRLAEQATPASEPEVQWWPEGQVEVQKAGQELLVQLEQVFTSRTWHDPGLDSKGNKKLLKAELDSLLNGWQQRQLADGENVDDVTASLMRGMANNVKEAVQSHKGIPQDFKGFRPVLEEAWRKRLAEQATPASEPEVQWWPEGQVEVQKAGQELLVQLEQVFTSRTWHDPGLDSKGNKKLLKAELDSLLNGWQQRQLADGENVDDVTASLMRGMANNVKEAVQSHKGIPQDFKGFRPVLEEAWRKRLAEQATPASEPEVQWWPEGQVEVQKAGQELLVQLEQVFTSRTWHDPGLDSKGNKKLLKAELDSLLNGWQQRQLADGENVDDVTASLMRGMADNVKEAVQSHKGIPQDFKEFRPVLEEAWRKRLAEQATPASEPEVQWWPEGQVEVQKAGQELLVQLEQVFTSRTWHDPGLDSKGNKKLLKAELDSLLNGWQQRQLADGENVDDVTASLMRGMADNVKEAVQSHKGIPQDFKEFRPVLEEAWRKRLAEQATPASEPEVQWWPEGQVEVQKAGQELLVQLEQVFTSRTWHDPGLDSKGNKKLLKAELDSLLSGWQQRQLADGENVDDATADLIRGMADSFKSVMRSHNGIPKDFKELRPVLEEAWRKRLAEQATQAVTAREPQPEVQWWPEGQVELQKAGQDLLADLEHLFVSRTWQDASLAAKGNKQFLEVQLDSVILGWQQRRMATGGEASLLLAETAKDEVLGQQGIPKDFKELRPVLEEAWRKRLAEQPQQQQQATPVIQPEVRWCPEGQVGVQKAGQELMVELEQMFESHTWHDAGLDAEGNKQLLEVELDNMLNGWQERQLATGENVDDITSSLLRSMAEVAKENALLISSSQGFPPKDFRQLRAVLEEAWRQRLVELAAQPACDFLDVQWWPAKGPKELQQAGESLLNDLRGMVDSRRTTGGETRSPILQAELAHLLDGWREHKLMTTIDVENMTDALLRSLATEAEDVLLAHEAAGKLDADTGRLMAEIREAWRMRLAVVESPESPRNDKKPKKEKKEKKTKTRGSAGEAAGSAGRELNQGMPNIGEAAEGLLGDGVSAGGFRKKKPKVQLEVDLNWRPPKAQGPGNYGEEAAQGFSGLESDVMPSVDFARKKVEDSDKSFRAPKAQGPAISGEEAANMLLFDAPLPNASRDATRLTSSGASRKPVFKVDDRSKVTDGPQHSPGSSRNPSPEPDEAVRK</sequence>
<feature type="region of interest" description="Disordered" evidence="1">
    <location>
        <begin position="576"/>
        <end position="608"/>
    </location>
</feature>
<feature type="compositionally biased region" description="Basic residues" evidence="1">
    <location>
        <begin position="2119"/>
        <end position="2132"/>
    </location>
</feature>
<feature type="region of interest" description="Disordered" evidence="1">
    <location>
        <begin position="2180"/>
        <end position="2202"/>
    </location>
</feature>
<protein>
    <submittedName>
        <fullName evidence="2">Uncharacterized protein</fullName>
    </submittedName>
</protein>